<evidence type="ECO:0000256" key="1">
    <source>
        <dbReference type="SAM" id="MobiDB-lite"/>
    </source>
</evidence>
<feature type="region of interest" description="Disordered" evidence="1">
    <location>
        <begin position="27"/>
        <end position="55"/>
    </location>
</feature>
<dbReference type="EMBL" id="BPLR01003907">
    <property type="protein sequence ID" value="GIX90036.1"/>
    <property type="molecule type" value="Genomic_DNA"/>
</dbReference>
<name>A0AAV4P1G1_CAEEX</name>
<dbReference type="Proteomes" id="UP001054945">
    <property type="component" value="Unassembled WGS sequence"/>
</dbReference>
<keyword evidence="3" id="KW-1185">Reference proteome</keyword>
<accession>A0AAV4P1G1</accession>
<evidence type="ECO:0000313" key="2">
    <source>
        <dbReference type="EMBL" id="GIX90036.1"/>
    </source>
</evidence>
<gene>
    <name evidence="2" type="ORF">CEXT_222531</name>
</gene>
<evidence type="ECO:0000313" key="3">
    <source>
        <dbReference type="Proteomes" id="UP001054945"/>
    </source>
</evidence>
<feature type="compositionally biased region" description="Polar residues" evidence="1">
    <location>
        <begin position="29"/>
        <end position="40"/>
    </location>
</feature>
<protein>
    <submittedName>
        <fullName evidence="2">Uncharacterized protein</fullName>
    </submittedName>
</protein>
<sequence>MESCNILSNLSRKRSYTNIKPRLLKEFNKPSSMSRTNRSARTPGDDLTVPDVSRRPTGLKFKRTSTLYVIRQISKKRIFVCKVEKKTRITRL</sequence>
<organism evidence="2 3">
    <name type="scientific">Caerostris extrusa</name>
    <name type="common">Bark spider</name>
    <name type="synonym">Caerostris bankana</name>
    <dbReference type="NCBI Taxonomy" id="172846"/>
    <lineage>
        <taxon>Eukaryota</taxon>
        <taxon>Metazoa</taxon>
        <taxon>Ecdysozoa</taxon>
        <taxon>Arthropoda</taxon>
        <taxon>Chelicerata</taxon>
        <taxon>Arachnida</taxon>
        <taxon>Araneae</taxon>
        <taxon>Araneomorphae</taxon>
        <taxon>Entelegynae</taxon>
        <taxon>Araneoidea</taxon>
        <taxon>Araneidae</taxon>
        <taxon>Caerostris</taxon>
    </lineage>
</organism>
<dbReference type="AlphaFoldDB" id="A0AAV4P1G1"/>
<comment type="caution">
    <text evidence="2">The sequence shown here is derived from an EMBL/GenBank/DDBJ whole genome shotgun (WGS) entry which is preliminary data.</text>
</comment>
<proteinExistence type="predicted"/>
<reference evidence="2 3" key="1">
    <citation type="submission" date="2021-06" db="EMBL/GenBank/DDBJ databases">
        <title>Caerostris extrusa draft genome.</title>
        <authorList>
            <person name="Kono N."/>
            <person name="Arakawa K."/>
        </authorList>
    </citation>
    <scope>NUCLEOTIDE SEQUENCE [LARGE SCALE GENOMIC DNA]</scope>
</reference>